<dbReference type="Gene3D" id="1.10.1200.10">
    <property type="entry name" value="ACP-like"/>
    <property type="match status" value="2"/>
</dbReference>
<evidence type="ECO:0000313" key="9">
    <source>
        <dbReference type="EMBL" id="MCY9527720.1"/>
    </source>
</evidence>
<dbReference type="Gene3D" id="3.30.559.10">
    <property type="entry name" value="Chloramphenicol acetyltransferase-like domain"/>
    <property type="match status" value="2"/>
</dbReference>
<dbReference type="SUPFAM" id="SSF47336">
    <property type="entry name" value="ACP-like"/>
    <property type="match status" value="2"/>
</dbReference>
<comment type="caution">
    <text evidence="9">The sequence shown here is derived from an EMBL/GenBank/DDBJ whole genome shotgun (WGS) entry which is preliminary data.</text>
</comment>
<dbReference type="PROSITE" id="PS50075">
    <property type="entry name" value="CARRIER"/>
    <property type="match status" value="2"/>
</dbReference>
<evidence type="ECO:0000256" key="4">
    <source>
        <dbReference type="ARBA" id="ARBA00022553"/>
    </source>
</evidence>
<dbReference type="PANTHER" id="PTHR45527:SF1">
    <property type="entry name" value="FATTY ACID SYNTHASE"/>
    <property type="match status" value="1"/>
</dbReference>
<keyword evidence="6" id="KW-0045">Antibiotic biosynthesis</keyword>
<name>A0ABT4E3M3_PAEAL</name>
<dbReference type="InterPro" id="IPR020806">
    <property type="entry name" value="PKS_PP-bd"/>
</dbReference>
<dbReference type="InterPro" id="IPR036736">
    <property type="entry name" value="ACP-like_sf"/>
</dbReference>
<dbReference type="Pfam" id="PF00501">
    <property type="entry name" value="AMP-binding"/>
    <property type="match status" value="2"/>
</dbReference>
<dbReference type="SUPFAM" id="SSF52777">
    <property type="entry name" value="CoA-dependent acyltransferases"/>
    <property type="match status" value="4"/>
</dbReference>
<feature type="domain" description="Carrier" evidence="8">
    <location>
        <begin position="361"/>
        <end position="437"/>
    </location>
</feature>
<dbReference type="PRINTS" id="PR00154">
    <property type="entry name" value="AMPBINDING"/>
</dbReference>
<dbReference type="InterPro" id="IPR006162">
    <property type="entry name" value="Ppantetheine_attach_site"/>
</dbReference>
<dbReference type="PROSITE" id="PS00012">
    <property type="entry name" value="PHOSPHOPANTETHEINE"/>
    <property type="match status" value="2"/>
</dbReference>
<dbReference type="InterPro" id="IPR001242">
    <property type="entry name" value="Condensation_dom"/>
</dbReference>
<evidence type="ECO:0000313" key="10">
    <source>
        <dbReference type="Proteomes" id="UP001527090"/>
    </source>
</evidence>
<feature type="domain" description="Carrier" evidence="8">
    <location>
        <begin position="1440"/>
        <end position="1516"/>
    </location>
</feature>
<organism evidence="9 10">
    <name type="scientific">Paenibacillus alvei</name>
    <name type="common">Bacillus alvei</name>
    <dbReference type="NCBI Taxonomy" id="44250"/>
    <lineage>
        <taxon>Bacteria</taxon>
        <taxon>Bacillati</taxon>
        <taxon>Bacillota</taxon>
        <taxon>Bacilli</taxon>
        <taxon>Bacillales</taxon>
        <taxon>Paenibacillaceae</taxon>
        <taxon>Paenibacillus</taxon>
    </lineage>
</organism>
<evidence type="ECO:0000256" key="2">
    <source>
        <dbReference type="ARBA" id="ARBA00006432"/>
    </source>
</evidence>
<dbReference type="Pfam" id="PF00550">
    <property type="entry name" value="PP-binding"/>
    <property type="match status" value="2"/>
</dbReference>
<keyword evidence="5" id="KW-0677">Repeat</keyword>
<dbReference type="InterPro" id="IPR020845">
    <property type="entry name" value="AMP-binding_CS"/>
</dbReference>
<keyword evidence="7" id="KW-0511">Multifunctional enzyme</keyword>
<evidence type="ECO:0000256" key="6">
    <source>
        <dbReference type="ARBA" id="ARBA00023194"/>
    </source>
</evidence>
<dbReference type="Gene3D" id="3.40.50.12780">
    <property type="entry name" value="N-terminal domain of ligase-like"/>
    <property type="match status" value="1"/>
</dbReference>
<sequence>TTGKPKGVMIEHRSLVNTAAGYRREYRLDQFPVRLLQLASFSFDVFVGDIARTLYNGGTMVIVPKDDRIDPSRLHHWMERERVTIFESTPALIVPFLEYVHDQGLDMSWMELMITSSDSCSVADYWTLQERFGSLFRIINAYGVTEAAIDSSFYDEELTKLPQTGHVPIGKAWLNAKFYIVDAQLNPVPVGVLGELVIGGVGVARGYLNRPELTEEKFVDSPFAAGERLYRTGDLARWMEDGNVDFIGRIDNQAKIRGYRIETGEIESQLLRVEGVREALVLVRSDANGQKALCAYYTPDTGAELAVNVLRSALAQELPGYMIPSYFVELERLPLTPNGKIDRKALPAPEGEAGSGTEYVAPRNELETKLATIWQEVLGLAKEIGVYDNFFDIGGHSLRGTTLVSKVHKELSVDLPLRDVFRHSTIESMAAAISRLDEQTFVAIPVAVYREVYPQSFAQKRLFILNQLEGAELSYNMPEAMLLEGALDRARFEEAFRKLVARHEMLRTGFEMVDGEASQRIYQDLNFVVEFYRVDEQEAEETVRRFVRPFDLAKPPLLRVCLVELALERHILMYDMHHIISDGVSMEIFVDEFVRLYGGEQLEPLRIQYKDYSVWQHSHEQKERLQHQEAYWLDMFQGELPVLEMQTDYPRPSVQSYEGQTLEFFFDASKTDGLKQLASETGTTLFMVLLAAYNVLLHKYSGQEDVIVGTPIAGRNHGDVQPLIGIFLNTLAIRSYPASEKTFLSYLNEVKETTLHAFEHQNYPFEELVDKVHVTRDLSRNPLFDTLFTMQNTENEEFELEGLRLIPYPSALDTAKFDISLDVGEENGGLDYSFEYSTSLYKRETIERLAKHYEQLLVAIVSRPDAKIAELDILTPAEKEQILGEFNPAQPEAAPAAAFHRLFEEQAECTPEAEAVVYENDRLTYAELNERANRLAGTLRASGIGRETIVGILAERSVDLLVAVLAVWKSGGAYVPLDPDYPADRVRFMLEDSGAKVLLTQTPLRERAEEALALAAVLYLDDEASYSEERANVSIGSSMVSGKLTDAVDASEEGHPNIGMGSFHEARPEDLAYVIYTSGTTGKPKGVMIEHRSLVNTAAGYRREYRLDQFPVRLLQLASFSFDVFVGDIARTLYNGGTMVIVPKDDRIDPSRLHHWMERERVTIFESTPALIVPFLEYVHEQQLDMSRLELLITSSDSCSVADYRTLQERFGSLFRIINAYGVTEAAIDSSFYDEELTKLPQTGHVPIGKAWLNAKFYIVGAQLNPVPVGVLGELVIGGVGVARGYLNRPELTEEKFVDSPFAAGERLYRTGDLARWMEDGNVDFIGRIDNQAKIRGYRIETGEIESQLLRVEGVREAVVLVRNDANGQKALCAYYTPDTGAELAVNDLRSALAQELPGYMIPSYFVELERLPLTPNGKIDRKALPAPEGEAGSGTEYITPRTELETKLATIWQEVLGLAKEIGVHDNFFDIGGHSLRATTLAGKVFKELNVDLPLRDVFRHSTIAAMAEAIARMERREHEGIPQAEEREYYPLSSAQKRLFIQHTLDGADQLYNMPELVQVEGEFDLDRLEAALRKLITRHESLRTGFEIVKGKAVQRIYPQVDFAVEHHQADKEDAAQIEQIVRSFVRPFDLGKPPLLRAGVIELEPNLYILIFDMHHMVSDGVSMAIVIDEFSSFYAGEELPSLRIQYKDYVVWQQSKAYREQIGRQEAYWLQTFKGELPTANLPMDYKRSAARSYEGAHLEFDVEASLSTRLHELAAERESTLFMVLLAAYTVLLSKYSGQEDLIVGTPVAGRTNADLEPVIGMFVNTLAIRNRPSSDKTFLSYLEEVKETALGAIESQDYPFEELVERLNVKREPGRFPLFDAVFDLQNIEERDVELEGVSLKTYELDHLEEAKFDLTLFMYENNGALSGGFFYATKLFKEATIRTLTEDYLRVLSQIVENPQLELSRIECHKPAAGAKSAVDTIEFAF</sequence>
<dbReference type="Pfam" id="PF13193">
    <property type="entry name" value="AMP-binding_C"/>
    <property type="match status" value="2"/>
</dbReference>
<evidence type="ECO:0000256" key="7">
    <source>
        <dbReference type="ARBA" id="ARBA00023268"/>
    </source>
</evidence>
<dbReference type="Gene3D" id="3.40.50.980">
    <property type="match status" value="2"/>
</dbReference>
<dbReference type="InterPro" id="IPR000873">
    <property type="entry name" value="AMP-dep_synth/lig_dom"/>
</dbReference>
<evidence type="ECO:0000256" key="3">
    <source>
        <dbReference type="ARBA" id="ARBA00022450"/>
    </source>
</evidence>
<dbReference type="Gene3D" id="3.30.300.30">
    <property type="match status" value="2"/>
</dbReference>
<comment type="similarity">
    <text evidence="2">Belongs to the ATP-dependent AMP-binding enzyme family.</text>
</comment>
<evidence type="ECO:0000256" key="5">
    <source>
        <dbReference type="ARBA" id="ARBA00022737"/>
    </source>
</evidence>
<dbReference type="NCBIfam" id="TIGR01733">
    <property type="entry name" value="AA-adenyl-dom"/>
    <property type="match status" value="1"/>
</dbReference>
<keyword evidence="3" id="KW-0596">Phosphopantetheine</keyword>
<keyword evidence="10" id="KW-1185">Reference proteome</keyword>
<dbReference type="RefSeq" id="WP_268631466.1">
    <property type="nucleotide sequence ID" value="NZ_JAMDLY010000001.1"/>
</dbReference>
<dbReference type="Proteomes" id="UP001527090">
    <property type="component" value="Unassembled WGS sequence"/>
</dbReference>
<dbReference type="InterPro" id="IPR020459">
    <property type="entry name" value="AMP-binding"/>
</dbReference>
<dbReference type="NCBIfam" id="NF003417">
    <property type="entry name" value="PRK04813.1"/>
    <property type="match status" value="2"/>
</dbReference>
<keyword evidence="4" id="KW-0597">Phosphoprotein</keyword>
<reference evidence="9 10" key="1">
    <citation type="submission" date="2022-05" db="EMBL/GenBank/DDBJ databases">
        <title>Genome Sequencing of Bee-Associated Microbes.</title>
        <authorList>
            <person name="Dunlap C."/>
        </authorList>
    </citation>
    <scope>NUCLEOTIDE SEQUENCE [LARGE SCALE GENOMIC DNA]</scope>
    <source>
        <strain evidence="9 10">NRRL NRS-750</strain>
    </source>
</reference>
<dbReference type="InterPro" id="IPR025110">
    <property type="entry name" value="AMP-bd_C"/>
</dbReference>
<dbReference type="Pfam" id="PF00668">
    <property type="entry name" value="Condensation"/>
    <property type="match status" value="2"/>
</dbReference>
<dbReference type="InterPro" id="IPR010071">
    <property type="entry name" value="AA_adenyl_dom"/>
</dbReference>
<feature type="non-terminal residue" evidence="9">
    <location>
        <position position="1"/>
    </location>
</feature>
<evidence type="ECO:0000259" key="8">
    <source>
        <dbReference type="PROSITE" id="PS50075"/>
    </source>
</evidence>
<evidence type="ECO:0000256" key="1">
    <source>
        <dbReference type="ARBA" id="ARBA00001957"/>
    </source>
</evidence>
<dbReference type="InterPro" id="IPR009081">
    <property type="entry name" value="PP-bd_ACP"/>
</dbReference>
<dbReference type="EMBL" id="JAMDLY010000001">
    <property type="protein sequence ID" value="MCY9527720.1"/>
    <property type="molecule type" value="Genomic_DNA"/>
</dbReference>
<dbReference type="Gene3D" id="2.30.38.10">
    <property type="entry name" value="Luciferase, Domain 3"/>
    <property type="match status" value="1"/>
</dbReference>
<proteinExistence type="inferred from homology"/>
<protein>
    <submittedName>
        <fullName evidence="9">Amino acid adenylation domain-containing protein</fullName>
    </submittedName>
</protein>
<dbReference type="InterPro" id="IPR023213">
    <property type="entry name" value="CAT-like_dom_sf"/>
</dbReference>
<dbReference type="Gene3D" id="3.30.559.30">
    <property type="entry name" value="Nonribosomal peptide synthetase, condensation domain"/>
    <property type="match status" value="2"/>
</dbReference>
<dbReference type="SMART" id="SM00823">
    <property type="entry name" value="PKS_PP"/>
    <property type="match status" value="2"/>
</dbReference>
<dbReference type="SUPFAM" id="SSF56801">
    <property type="entry name" value="Acetyl-CoA synthetase-like"/>
    <property type="match status" value="2"/>
</dbReference>
<dbReference type="InterPro" id="IPR045851">
    <property type="entry name" value="AMP-bd_C_sf"/>
</dbReference>
<accession>A0ABT4E3M3</accession>
<dbReference type="PROSITE" id="PS00455">
    <property type="entry name" value="AMP_BINDING"/>
    <property type="match status" value="1"/>
</dbReference>
<comment type="cofactor">
    <cofactor evidence="1">
        <name>pantetheine 4'-phosphate</name>
        <dbReference type="ChEBI" id="CHEBI:47942"/>
    </cofactor>
</comment>
<gene>
    <name evidence="9" type="ORF">M5X04_00005</name>
</gene>
<dbReference type="CDD" id="cd19531">
    <property type="entry name" value="LCL_NRPS-like"/>
    <property type="match status" value="2"/>
</dbReference>
<dbReference type="InterPro" id="IPR042099">
    <property type="entry name" value="ANL_N_sf"/>
</dbReference>
<dbReference type="PANTHER" id="PTHR45527">
    <property type="entry name" value="NONRIBOSOMAL PEPTIDE SYNTHETASE"/>
    <property type="match status" value="1"/>
</dbReference>